<dbReference type="GO" id="GO:0006508">
    <property type="term" value="P:proteolysis"/>
    <property type="evidence" value="ECO:0007669"/>
    <property type="project" value="UniProtKB-KW"/>
</dbReference>
<keyword evidence="3" id="KW-0378">Hydrolase</keyword>
<dbReference type="STRING" id="48256.CLHUN_09820"/>
<proteinExistence type="predicted"/>
<evidence type="ECO:0000313" key="4">
    <source>
        <dbReference type="Proteomes" id="UP000191554"/>
    </source>
</evidence>
<dbReference type="OrthoDB" id="3429192at2"/>
<dbReference type="EMBL" id="MZGX01000005">
    <property type="protein sequence ID" value="OPX45095.1"/>
    <property type="molecule type" value="Genomic_DNA"/>
</dbReference>
<dbReference type="GO" id="GO:0080120">
    <property type="term" value="P:CAAX-box protein maturation"/>
    <property type="evidence" value="ECO:0007669"/>
    <property type="project" value="UniProtKB-ARBA"/>
</dbReference>
<name>A0A1V4SNQ1_RUMHU</name>
<accession>A0A1V4SNQ1</accession>
<evidence type="ECO:0000259" key="2">
    <source>
        <dbReference type="Pfam" id="PF02517"/>
    </source>
</evidence>
<dbReference type="AlphaFoldDB" id="A0A1V4SNQ1"/>
<feature type="transmembrane region" description="Helical" evidence="1">
    <location>
        <begin position="106"/>
        <end position="127"/>
    </location>
</feature>
<dbReference type="GO" id="GO:0004175">
    <property type="term" value="F:endopeptidase activity"/>
    <property type="evidence" value="ECO:0007669"/>
    <property type="project" value="UniProtKB-ARBA"/>
</dbReference>
<keyword evidence="3" id="KW-0645">Protease</keyword>
<feature type="transmembrane region" description="Helical" evidence="1">
    <location>
        <begin position="139"/>
        <end position="155"/>
    </location>
</feature>
<feature type="transmembrane region" description="Helical" evidence="1">
    <location>
        <begin position="64"/>
        <end position="86"/>
    </location>
</feature>
<dbReference type="RefSeq" id="WP_080063437.1">
    <property type="nucleotide sequence ID" value="NZ_MZGX01000005.1"/>
</dbReference>
<keyword evidence="1" id="KW-1133">Transmembrane helix</keyword>
<organism evidence="3 4">
    <name type="scientific">Ruminiclostridium hungatei</name>
    <name type="common">Clostridium hungatei</name>
    <dbReference type="NCBI Taxonomy" id="48256"/>
    <lineage>
        <taxon>Bacteria</taxon>
        <taxon>Bacillati</taxon>
        <taxon>Bacillota</taxon>
        <taxon>Clostridia</taxon>
        <taxon>Eubacteriales</taxon>
        <taxon>Oscillospiraceae</taxon>
        <taxon>Ruminiclostridium</taxon>
    </lineage>
</organism>
<protein>
    <submittedName>
        <fullName evidence="3">CAAX amino terminal protease self-immunity</fullName>
    </submittedName>
</protein>
<reference evidence="3 4" key="1">
    <citation type="submission" date="2017-03" db="EMBL/GenBank/DDBJ databases">
        <title>Genome sequence of Clostridium hungatei DSM 14427.</title>
        <authorList>
            <person name="Poehlein A."/>
            <person name="Daniel R."/>
        </authorList>
    </citation>
    <scope>NUCLEOTIDE SEQUENCE [LARGE SCALE GENOMIC DNA]</scope>
    <source>
        <strain evidence="3 4">DSM 14427</strain>
    </source>
</reference>
<feature type="transmembrane region" description="Helical" evidence="1">
    <location>
        <begin position="12"/>
        <end position="38"/>
    </location>
</feature>
<feature type="transmembrane region" description="Helical" evidence="1">
    <location>
        <begin position="161"/>
        <end position="180"/>
    </location>
</feature>
<dbReference type="Proteomes" id="UP000191554">
    <property type="component" value="Unassembled WGS sequence"/>
</dbReference>
<feature type="domain" description="CAAX prenyl protease 2/Lysostaphin resistance protein A-like" evidence="2">
    <location>
        <begin position="106"/>
        <end position="199"/>
    </location>
</feature>
<dbReference type="PANTHER" id="PTHR43592">
    <property type="entry name" value="CAAX AMINO TERMINAL PROTEASE"/>
    <property type="match status" value="1"/>
</dbReference>
<gene>
    <name evidence="3" type="ORF">CLHUN_09820</name>
</gene>
<keyword evidence="4" id="KW-1185">Reference proteome</keyword>
<feature type="transmembrane region" description="Helical" evidence="1">
    <location>
        <begin position="187"/>
        <end position="207"/>
    </location>
</feature>
<dbReference type="Pfam" id="PF02517">
    <property type="entry name" value="Rce1-like"/>
    <property type="match status" value="1"/>
</dbReference>
<evidence type="ECO:0000256" key="1">
    <source>
        <dbReference type="SAM" id="Phobius"/>
    </source>
</evidence>
<dbReference type="InterPro" id="IPR003675">
    <property type="entry name" value="Rce1/LyrA-like_dom"/>
</dbReference>
<keyword evidence="1" id="KW-0472">Membrane</keyword>
<dbReference type="PANTHER" id="PTHR43592:SF15">
    <property type="entry name" value="CAAX AMINO TERMINAL PROTEASE FAMILY PROTEIN"/>
    <property type="match status" value="1"/>
</dbReference>
<keyword evidence="1" id="KW-0812">Transmembrane</keyword>
<sequence>MDNKKNIIRLSAVIIICLSCLIRVPAIAMIIAIPFWIVEKRKSRKKQENIEIAPQSILEGFKKAGWLILLPVVSGVTAVLLSKLIMPDFYIHVLERTKPILVFDKLPVLIIQLLILAFAEEVVFRGFLQAQMSTRIKPAYAIAVTSFFFSIAHYSSGAINIVLYDLFFIFVDSILYGIIFERTKSVYACWSSHFLANAVGVGIVLFLV</sequence>
<comment type="caution">
    <text evidence="3">The sequence shown here is derived from an EMBL/GenBank/DDBJ whole genome shotgun (WGS) entry which is preliminary data.</text>
</comment>
<evidence type="ECO:0000313" key="3">
    <source>
        <dbReference type="EMBL" id="OPX45095.1"/>
    </source>
</evidence>